<sequence>MKAAAMSPKATARRGREKFPSGNLFVTKSRRSEMDKNFNHKIKKSEEKDVETIAGFIASALDMEDKMSESVYGEFLKREIWPAGLGDEEFRAIKEFLTILMQETEAHKKAFLNLQKNGGKE</sequence>
<feature type="region of interest" description="Disordered" evidence="1">
    <location>
        <begin position="1"/>
        <end position="23"/>
    </location>
</feature>
<comment type="caution">
    <text evidence="2">The sequence shown here is derived from an EMBL/GenBank/DDBJ whole genome shotgun (WGS) entry which is preliminary data.</text>
</comment>
<accession>A0A1G2LRR7</accession>
<dbReference type="AlphaFoldDB" id="A0A1G2LRR7"/>
<organism evidence="2 3">
    <name type="scientific">Candidatus Tagabacteria bacterium RIFCSPLOWO2_01_FULL_39_11</name>
    <dbReference type="NCBI Taxonomy" id="1802295"/>
    <lineage>
        <taxon>Bacteria</taxon>
        <taxon>Candidatus Tagaibacteriota</taxon>
    </lineage>
</organism>
<dbReference type="EMBL" id="MHQZ01000012">
    <property type="protein sequence ID" value="OHA14338.1"/>
    <property type="molecule type" value="Genomic_DNA"/>
</dbReference>
<proteinExistence type="predicted"/>
<protein>
    <submittedName>
        <fullName evidence="2">Uncharacterized protein</fullName>
    </submittedName>
</protein>
<evidence type="ECO:0000313" key="2">
    <source>
        <dbReference type="EMBL" id="OHA14338.1"/>
    </source>
</evidence>
<evidence type="ECO:0000256" key="1">
    <source>
        <dbReference type="SAM" id="MobiDB-lite"/>
    </source>
</evidence>
<gene>
    <name evidence="2" type="ORF">A2909_02530</name>
</gene>
<name>A0A1G2LRR7_9BACT</name>
<dbReference type="Proteomes" id="UP000178302">
    <property type="component" value="Unassembled WGS sequence"/>
</dbReference>
<evidence type="ECO:0000313" key="3">
    <source>
        <dbReference type="Proteomes" id="UP000178302"/>
    </source>
</evidence>
<reference evidence="2 3" key="1">
    <citation type="journal article" date="2016" name="Nat. Commun.">
        <title>Thousands of microbial genomes shed light on interconnected biogeochemical processes in an aquifer system.</title>
        <authorList>
            <person name="Anantharaman K."/>
            <person name="Brown C.T."/>
            <person name="Hug L.A."/>
            <person name="Sharon I."/>
            <person name="Castelle C.J."/>
            <person name="Probst A.J."/>
            <person name="Thomas B.C."/>
            <person name="Singh A."/>
            <person name="Wilkins M.J."/>
            <person name="Karaoz U."/>
            <person name="Brodie E.L."/>
            <person name="Williams K.H."/>
            <person name="Hubbard S.S."/>
            <person name="Banfield J.F."/>
        </authorList>
    </citation>
    <scope>NUCLEOTIDE SEQUENCE [LARGE SCALE GENOMIC DNA]</scope>
</reference>